<proteinExistence type="predicted"/>
<feature type="signal peptide" evidence="1">
    <location>
        <begin position="1"/>
        <end position="20"/>
    </location>
</feature>
<feature type="chain" id="PRO_5024802008" evidence="1">
    <location>
        <begin position="21"/>
        <end position="343"/>
    </location>
</feature>
<protein>
    <submittedName>
        <fullName evidence="4">Uncharacterized protein</fullName>
    </submittedName>
</protein>
<dbReference type="Proteomes" id="UP000326877">
    <property type="component" value="Unassembled WGS sequence"/>
</dbReference>
<dbReference type="Pfam" id="PF22974">
    <property type="entry name" value="DUF7029"/>
    <property type="match status" value="1"/>
</dbReference>
<organism evidence="4">
    <name type="scientific">Petromyces alliaceus</name>
    <name type="common">Aspergillus alliaceus</name>
    <dbReference type="NCBI Taxonomy" id="209559"/>
    <lineage>
        <taxon>Eukaryota</taxon>
        <taxon>Fungi</taxon>
        <taxon>Dikarya</taxon>
        <taxon>Ascomycota</taxon>
        <taxon>Pezizomycotina</taxon>
        <taxon>Eurotiomycetes</taxon>
        <taxon>Eurotiomycetidae</taxon>
        <taxon>Eurotiales</taxon>
        <taxon>Aspergillaceae</taxon>
        <taxon>Aspergillus</taxon>
        <taxon>Aspergillus subgen. Circumdati</taxon>
    </lineage>
</organism>
<keyword evidence="1" id="KW-0732">Signal</keyword>
<dbReference type="InterPro" id="IPR054293">
    <property type="entry name" value="DUF7029"/>
</dbReference>
<reference evidence="4" key="1">
    <citation type="submission" date="2019-04" db="EMBL/GenBank/DDBJ databases">
        <title>Friends and foes A comparative genomics studyof 23 Aspergillus species from section Flavi.</title>
        <authorList>
            <consortium name="DOE Joint Genome Institute"/>
            <person name="Kjaerbolling I."/>
            <person name="Vesth T."/>
            <person name="Frisvad J.C."/>
            <person name="Nybo J.L."/>
            <person name="Theobald S."/>
            <person name="Kildgaard S."/>
            <person name="Isbrandt T."/>
            <person name="Kuo A."/>
            <person name="Sato A."/>
            <person name="Lyhne E.K."/>
            <person name="Kogle M.E."/>
            <person name="Wiebenga A."/>
            <person name="Kun R.S."/>
            <person name="Lubbers R.J."/>
            <person name="Makela M.R."/>
            <person name="Barry K."/>
            <person name="Chovatia M."/>
            <person name="Clum A."/>
            <person name="Daum C."/>
            <person name="Haridas S."/>
            <person name="He G."/>
            <person name="LaButti K."/>
            <person name="Lipzen A."/>
            <person name="Mondo S."/>
            <person name="Riley R."/>
            <person name="Salamov A."/>
            <person name="Simmons B.A."/>
            <person name="Magnuson J.K."/>
            <person name="Henrissat B."/>
            <person name="Mortensen U.H."/>
            <person name="Larsen T.O."/>
            <person name="Devries R.P."/>
            <person name="Grigoriev I.V."/>
            <person name="Machida M."/>
            <person name="Baker S.E."/>
            <person name="Andersen M.R."/>
        </authorList>
    </citation>
    <scope>NUCLEOTIDE SEQUENCE [LARGE SCALE GENOMIC DNA]</scope>
    <source>
        <strain evidence="4">IBT 14317</strain>
    </source>
</reference>
<evidence type="ECO:0000259" key="3">
    <source>
        <dbReference type="Pfam" id="PF23865"/>
    </source>
</evidence>
<evidence type="ECO:0000259" key="2">
    <source>
        <dbReference type="Pfam" id="PF22974"/>
    </source>
</evidence>
<dbReference type="Pfam" id="PF23865">
    <property type="entry name" value="DUF7223"/>
    <property type="match status" value="1"/>
</dbReference>
<dbReference type="AlphaFoldDB" id="A0A5N7CFU3"/>
<gene>
    <name evidence="4" type="ORF">BDV23DRAFT_170747</name>
</gene>
<dbReference type="InterPro" id="IPR055647">
    <property type="entry name" value="DUF7223"/>
</dbReference>
<evidence type="ECO:0000313" key="4">
    <source>
        <dbReference type="EMBL" id="KAE8392628.1"/>
    </source>
</evidence>
<dbReference type="EMBL" id="ML735235">
    <property type="protein sequence ID" value="KAE8392628.1"/>
    <property type="molecule type" value="Genomic_DNA"/>
</dbReference>
<sequence>MVNFLRSWLSFSLLITLSLQRSAPLILRDAEPPKAFSKQLLVRRTRYRHFLLGRHARNIQINQKSSKLLATASQDGNTAFAEVIVDNDDDTSVISMEKFKYLLKSIHCANTSLAVSFKDHKSFAYTKRAWKWCGWNTHRLPLAVSEVRFDEHSTTANSRLDDQIGKTYSIPWSSQWEKRVSLLLVMPSLSHCRAIAVELREASNLAATFTLIFHGVSARIGPKLTLSGDFTDRSSQEFDIAKVPIYGYSIPRILDLGPEVVFSPGFSEGPVSGSASVSSGIDIELMDSAELKIDLISPQVVHSWWTPQLRTEPMKVDAQNKAGVDFHAKAAIQLAAVAFGMYD</sequence>
<feature type="domain" description="DUF7223" evidence="3">
    <location>
        <begin position="213"/>
        <end position="340"/>
    </location>
</feature>
<accession>A0A5N7CFU3</accession>
<evidence type="ECO:0000256" key="1">
    <source>
        <dbReference type="SAM" id="SignalP"/>
    </source>
</evidence>
<name>A0A5N7CFU3_PETAA</name>
<feature type="domain" description="DUF7029" evidence="2">
    <location>
        <begin position="88"/>
        <end position="157"/>
    </location>
</feature>
<dbReference type="OrthoDB" id="160645at2759"/>